<dbReference type="Gramene" id="OB05G27810.1">
    <property type="protein sequence ID" value="OB05G27810.1"/>
    <property type="gene ID" value="OB05G27810"/>
</dbReference>
<keyword evidence="5" id="KW-1185">Reference proteome</keyword>
<sequence length="351" mass="37669">MNLYVYAVVDVFIEIKGAPAPTAVTAGGSDKQSENSSNAPNPVTKEHHHQTPPPEKPAKDSTPPPPGVSESKGPEEDARKDSGHPVPPTDVHTKSPTPEGPGPTGGMEREGGGSGGKTPAEETRKVLKCEDPMDKCFVPGEFTACLQVSQDDSTGSFVIVQNEGQNNITVNVEATPNIVVDSKLPLHLTKGISEEVKVTYSNPNDGEITVKSGTRQCSLHTKQAVFDWQQQFQQFAAYATRMNPIYGASFLVFTVVLVGVVCACCKFARRRASGVPYQQLEMGTQAPNSSGVENTTSSVDGWEDGWDDDWDEEEAPAKPSDKKPSGSISGNGLSLRPQTNNKDGWDVDWDD</sequence>
<feature type="region of interest" description="Disordered" evidence="1">
    <location>
        <begin position="283"/>
        <end position="351"/>
    </location>
</feature>
<feature type="domain" description="DUF7356" evidence="3">
    <location>
        <begin position="122"/>
        <end position="224"/>
    </location>
</feature>
<dbReference type="HOGENOM" id="CLU_050144_1_0_1"/>
<dbReference type="Pfam" id="PF24053">
    <property type="entry name" value="DUF7356"/>
    <property type="match status" value="1"/>
</dbReference>
<keyword evidence="2" id="KW-1133">Transmembrane helix</keyword>
<dbReference type="InterPro" id="IPR055780">
    <property type="entry name" value="DUF7356"/>
</dbReference>
<keyword evidence="2" id="KW-0812">Transmembrane</keyword>
<dbReference type="EnsemblPlants" id="OB05G27810.1">
    <property type="protein sequence ID" value="OB05G27810.1"/>
    <property type="gene ID" value="OB05G27810"/>
</dbReference>
<keyword evidence="2" id="KW-0472">Membrane</keyword>
<name>J3M857_ORYBR</name>
<dbReference type="PANTHER" id="PTHR34200">
    <property type="entry name" value="DENTIN SIALOPHOSPHOPROTEIN-LIKE ISOFORM X1"/>
    <property type="match status" value="1"/>
</dbReference>
<dbReference type="AlphaFoldDB" id="J3M857"/>
<evidence type="ECO:0000256" key="1">
    <source>
        <dbReference type="SAM" id="MobiDB-lite"/>
    </source>
</evidence>
<evidence type="ECO:0000313" key="5">
    <source>
        <dbReference type="Proteomes" id="UP000006038"/>
    </source>
</evidence>
<evidence type="ECO:0000256" key="2">
    <source>
        <dbReference type="SAM" id="Phobius"/>
    </source>
</evidence>
<organism evidence="4">
    <name type="scientific">Oryza brachyantha</name>
    <name type="common">malo sina</name>
    <dbReference type="NCBI Taxonomy" id="4533"/>
    <lineage>
        <taxon>Eukaryota</taxon>
        <taxon>Viridiplantae</taxon>
        <taxon>Streptophyta</taxon>
        <taxon>Embryophyta</taxon>
        <taxon>Tracheophyta</taxon>
        <taxon>Spermatophyta</taxon>
        <taxon>Magnoliopsida</taxon>
        <taxon>Liliopsida</taxon>
        <taxon>Poales</taxon>
        <taxon>Poaceae</taxon>
        <taxon>BOP clade</taxon>
        <taxon>Oryzoideae</taxon>
        <taxon>Oryzeae</taxon>
        <taxon>Oryzinae</taxon>
        <taxon>Oryza</taxon>
    </lineage>
</organism>
<feature type="compositionally biased region" description="Polar residues" evidence="1">
    <location>
        <begin position="283"/>
        <end position="299"/>
    </location>
</feature>
<feature type="compositionally biased region" description="Low complexity" evidence="1">
    <location>
        <begin position="17"/>
        <end position="28"/>
    </location>
</feature>
<dbReference type="PANTHER" id="PTHR34200:SF2">
    <property type="entry name" value="TRANSMEMBRANE PROTEIN"/>
    <property type="match status" value="1"/>
</dbReference>
<reference evidence="4" key="1">
    <citation type="journal article" date="2013" name="Nat. Commun.">
        <title>Whole-genome sequencing of Oryza brachyantha reveals mechanisms underlying Oryza genome evolution.</title>
        <authorList>
            <person name="Chen J."/>
            <person name="Huang Q."/>
            <person name="Gao D."/>
            <person name="Wang J."/>
            <person name="Lang Y."/>
            <person name="Liu T."/>
            <person name="Li B."/>
            <person name="Bai Z."/>
            <person name="Luis Goicoechea J."/>
            <person name="Liang C."/>
            <person name="Chen C."/>
            <person name="Zhang W."/>
            <person name="Sun S."/>
            <person name="Liao Y."/>
            <person name="Zhang X."/>
            <person name="Yang L."/>
            <person name="Song C."/>
            <person name="Wang M."/>
            <person name="Shi J."/>
            <person name="Liu G."/>
            <person name="Liu J."/>
            <person name="Zhou H."/>
            <person name="Zhou W."/>
            <person name="Yu Q."/>
            <person name="An N."/>
            <person name="Chen Y."/>
            <person name="Cai Q."/>
            <person name="Wang B."/>
            <person name="Liu B."/>
            <person name="Min J."/>
            <person name="Huang Y."/>
            <person name="Wu H."/>
            <person name="Li Z."/>
            <person name="Zhang Y."/>
            <person name="Yin Y."/>
            <person name="Song W."/>
            <person name="Jiang J."/>
            <person name="Jackson S.A."/>
            <person name="Wing R.A."/>
            <person name="Wang J."/>
            <person name="Chen M."/>
        </authorList>
    </citation>
    <scope>NUCLEOTIDE SEQUENCE [LARGE SCALE GENOMIC DNA]</scope>
    <source>
        <strain evidence="4">cv. IRGC 101232</strain>
    </source>
</reference>
<dbReference type="Proteomes" id="UP000006038">
    <property type="component" value="Chromosome 5"/>
</dbReference>
<dbReference type="STRING" id="4533.J3M857"/>
<feature type="region of interest" description="Disordered" evidence="1">
    <location>
        <begin position="17"/>
        <end position="122"/>
    </location>
</feature>
<feature type="compositionally biased region" description="Acidic residues" evidence="1">
    <location>
        <begin position="301"/>
        <end position="314"/>
    </location>
</feature>
<proteinExistence type="predicted"/>
<reference evidence="4" key="2">
    <citation type="submission" date="2013-04" db="UniProtKB">
        <authorList>
            <consortium name="EnsemblPlants"/>
        </authorList>
    </citation>
    <scope>IDENTIFICATION</scope>
</reference>
<evidence type="ECO:0000259" key="3">
    <source>
        <dbReference type="Pfam" id="PF24053"/>
    </source>
</evidence>
<feature type="transmembrane region" description="Helical" evidence="2">
    <location>
        <begin position="245"/>
        <end position="268"/>
    </location>
</feature>
<feature type="compositionally biased region" description="Basic and acidic residues" evidence="1">
    <location>
        <begin position="315"/>
        <end position="324"/>
    </location>
</feature>
<accession>J3M857</accession>
<protein>
    <recommendedName>
        <fullName evidence="3">DUF7356 domain-containing protein</fullName>
    </recommendedName>
</protein>
<evidence type="ECO:0000313" key="4">
    <source>
        <dbReference type="EnsemblPlants" id="OB05G27810.1"/>
    </source>
</evidence>
<dbReference type="eggNOG" id="ENOG502RY8S">
    <property type="taxonomic scope" value="Eukaryota"/>
</dbReference>
<dbReference type="OMA" id="FQQFAAY"/>
<feature type="compositionally biased region" description="Polar residues" evidence="1">
    <location>
        <begin position="326"/>
        <end position="342"/>
    </location>
</feature>
<feature type="compositionally biased region" description="Basic and acidic residues" evidence="1">
    <location>
        <begin position="72"/>
        <end position="83"/>
    </location>
</feature>